<dbReference type="PANTHER" id="PTHR34406:SF1">
    <property type="entry name" value="PROTEIN YCEI"/>
    <property type="match status" value="1"/>
</dbReference>
<dbReference type="Pfam" id="PF04264">
    <property type="entry name" value="YceI"/>
    <property type="match status" value="1"/>
</dbReference>
<reference evidence="4" key="1">
    <citation type="journal article" date="2019" name="Int. J. Syst. Evol. Microbiol.">
        <title>The Global Catalogue of Microorganisms (GCM) 10K type strain sequencing project: providing services to taxonomists for standard genome sequencing and annotation.</title>
        <authorList>
            <consortium name="The Broad Institute Genomics Platform"/>
            <consortium name="The Broad Institute Genome Sequencing Center for Infectious Disease"/>
            <person name="Wu L."/>
            <person name="Ma J."/>
        </authorList>
    </citation>
    <scope>NUCLEOTIDE SEQUENCE [LARGE SCALE GENOMIC DNA]</scope>
    <source>
        <strain evidence="4">JCM 17919</strain>
    </source>
</reference>
<gene>
    <name evidence="3" type="ORF">GCM10023184_38080</name>
</gene>
<dbReference type="EMBL" id="BAABGY010000014">
    <property type="protein sequence ID" value="GAA4340415.1"/>
    <property type="molecule type" value="Genomic_DNA"/>
</dbReference>
<sequence>MKKILFSAGLALLSTGVFAQTKWNLDASHSNVRFTVSHLVISEVEGSFRKFEGNIAHTKPDFTDAAINFTVDVNSINTDNEGRDKHLKGDDFFNAAQYPQMTFKSTSFKKVSGNKYLLAGIMTIRNVSKPVTFDVTYGGTVKDPWGNTKAGFKAKGSVNRFDYGLKWNTMTEAGGAVVGKDIDIDLKLEFAQAK</sequence>
<feature type="chain" id="PRO_5045550397" evidence="1">
    <location>
        <begin position="20"/>
        <end position="194"/>
    </location>
</feature>
<comment type="caution">
    <text evidence="3">The sequence shown here is derived from an EMBL/GenBank/DDBJ whole genome shotgun (WGS) entry which is preliminary data.</text>
</comment>
<feature type="signal peptide" evidence="1">
    <location>
        <begin position="1"/>
        <end position="19"/>
    </location>
</feature>
<evidence type="ECO:0000313" key="3">
    <source>
        <dbReference type="EMBL" id="GAA4340415.1"/>
    </source>
</evidence>
<evidence type="ECO:0000313" key="4">
    <source>
        <dbReference type="Proteomes" id="UP001501725"/>
    </source>
</evidence>
<organism evidence="3 4">
    <name type="scientific">Flaviaesturariibacter amylovorans</name>
    <dbReference type="NCBI Taxonomy" id="1084520"/>
    <lineage>
        <taxon>Bacteria</taxon>
        <taxon>Pseudomonadati</taxon>
        <taxon>Bacteroidota</taxon>
        <taxon>Chitinophagia</taxon>
        <taxon>Chitinophagales</taxon>
        <taxon>Chitinophagaceae</taxon>
        <taxon>Flaviaestuariibacter</taxon>
    </lineage>
</organism>
<dbReference type="InterPro" id="IPR007372">
    <property type="entry name" value="Lipid/polyisoprenoid-bd_YceI"/>
</dbReference>
<dbReference type="SUPFAM" id="SSF101874">
    <property type="entry name" value="YceI-like"/>
    <property type="match status" value="1"/>
</dbReference>
<accession>A0ABP8HK14</accession>
<dbReference type="SMART" id="SM00867">
    <property type="entry name" value="YceI"/>
    <property type="match status" value="1"/>
</dbReference>
<name>A0ABP8HK14_9BACT</name>
<dbReference type="Gene3D" id="2.40.128.110">
    <property type="entry name" value="Lipid/polyisoprenoid-binding, YceI-like"/>
    <property type="match status" value="1"/>
</dbReference>
<keyword evidence="1" id="KW-0732">Signal</keyword>
<evidence type="ECO:0000256" key="1">
    <source>
        <dbReference type="SAM" id="SignalP"/>
    </source>
</evidence>
<keyword evidence="4" id="KW-1185">Reference proteome</keyword>
<evidence type="ECO:0000259" key="2">
    <source>
        <dbReference type="SMART" id="SM00867"/>
    </source>
</evidence>
<proteinExistence type="predicted"/>
<dbReference type="InterPro" id="IPR036761">
    <property type="entry name" value="TTHA0802/YceI-like_sf"/>
</dbReference>
<dbReference type="PANTHER" id="PTHR34406">
    <property type="entry name" value="PROTEIN YCEI"/>
    <property type="match status" value="1"/>
</dbReference>
<feature type="domain" description="Lipid/polyisoprenoid-binding YceI-like" evidence="2">
    <location>
        <begin position="22"/>
        <end position="191"/>
    </location>
</feature>
<protein>
    <submittedName>
        <fullName evidence="3">YceI family protein</fullName>
    </submittedName>
</protein>
<dbReference type="Proteomes" id="UP001501725">
    <property type="component" value="Unassembled WGS sequence"/>
</dbReference>
<dbReference type="RefSeq" id="WP_345257447.1">
    <property type="nucleotide sequence ID" value="NZ_BAABGY010000014.1"/>
</dbReference>